<keyword evidence="3" id="KW-0645">Protease</keyword>
<keyword evidence="6" id="KW-0378">Hydrolase</keyword>
<evidence type="ECO:0000259" key="13">
    <source>
        <dbReference type="Pfam" id="PF01435"/>
    </source>
</evidence>
<dbReference type="CDD" id="cd07340">
    <property type="entry name" value="M48B_Htpx_like"/>
    <property type="match status" value="1"/>
</dbReference>
<dbReference type="PANTHER" id="PTHR43221:SF2">
    <property type="entry name" value="PROTEASE HTPX HOMOLOG"/>
    <property type="match status" value="1"/>
</dbReference>
<dbReference type="InterPro" id="IPR001915">
    <property type="entry name" value="Peptidase_M48"/>
</dbReference>
<feature type="transmembrane region" description="Helical" evidence="12">
    <location>
        <begin position="191"/>
        <end position="209"/>
    </location>
</feature>
<sequence>MATNFFSQQDLARRNTRILVGLFAIAVLVLLTLTNILVAIAFGFADSQAIQTGLQQGLVKLDLILWTSLVVLTTIGGAMLFKWQQLRQGGKVVAESLGGVRLSPDSADPRHRQLLNVVDEMALAANLPAPAVYILPERGINAFAAGYSPADAVVGVTEGCLEQLNRDELQGVIAHEFSHILNGDMRMNIKMIAVLNGILFVGHIGYLLLRGGRGSAIMVSSRRSNNKGGGGAAAILLLGLGLTILGYLGAFFGNLIKAGVSRQREYLADASAVQFTRNPEGIAGALKQIAASSRGTKLKHPNADENSHLFFGEGISRWASIFATHPPLNDRIKRLDPRWNGRLPEARTSAANLTAAEQNTSDAEESTATQSSASQTTSRPGSAGERLLAALPMLLVQSAHQPMQAEPLLLAMLISEHDEHRQQQLTLIREQSSVALLQDVDRMLSQVEHLSDRQKLMLAQLSIPSLKTLTPVRFERFEQLLLALIQADGQLDLLEWAIAQLVDHVVASEFRSSDVQRKTSATEFKTIREPGLQLLSLIATATHQDQQRQLQSWQAGLAALKLPTEQAKPESDYQQLQQHLPILMAASPKLKETLWQAILATSQADEVVSDQQQVQLLALSLLLEIPYQAEAM</sequence>
<proteinExistence type="predicted"/>
<keyword evidence="8 12" id="KW-1133">Transmembrane helix</keyword>
<evidence type="ECO:0000256" key="8">
    <source>
        <dbReference type="ARBA" id="ARBA00022989"/>
    </source>
</evidence>
<evidence type="ECO:0000256" key="5">
    <source>
        <dbReference type="ARBA" id="ARBA00022723"/>
    </source>
</evidence>
<dbReference type="RefSeq" id="WP_305893560.1">
    <property type="nucleotide sequence ID" value="NZ_JAUZVZ010000010.1"/>
</dbReference>
<dbReference type="Gene3D" id="3.30.2010.10">
    <property type="entry name" value="Metalloproteases ('zincins'), catalytic domain"/>
    <property type="match status" value="1"/>
</dbReference>
<keyword evidence="9" id="KW-0482">Metalloprotease</keyword>
<evidence type="ECO:0000256" key="12">
    <source>
        <dbReference type="SAM" id="Phobius"/>
    </source>
</evidence>
<feature type="compositionally biased region" description="Low complexity" evidence="11">
    <location>
        <begin position="366"/>
        <end position="378"/>
    </location>
</feature>
<evidence type="ECO:0000313" key="15">
    <source>
        <dbReference type="Proteomes" id="UP001231616"/>
    </source>
</evidence>
<keyword evidence="15" id="KW-1185">Reference proteome</keyword>
<evidence type="ECO:0000256" key="4">
    <source>
        <dbReference type="ARBA" id="ARBA00022692"/>
    </source>
</evidence>
<evidence type="ECO:0000313" key="14">
    <source>
        <dbReference type="EMBL" id="MDP4536296.1"/>
    </source>
</evidence>
<feature type="domain" description="Peptidase M48" evidence="13">
    <location>
        <begin position="111"/>
        <end position="336"/>
    </location>
</feature>
<reference evidence="14 15" key="1">
    <citation type="submission" date="2023-08" db="EMBL/GenBank/DDBJ databases">
        <authorList>
            <person name="Joshi A."/>
            <person name="Thite S."/>
        </authorList>
    </citation>
    <scope>NUCLEOTIDE SEQUENCE [LARGE SCALE GENOMIC DNA]</scope>
    <source>
        <strain evidence="14 15">AC40</strain>
    </source>
</reference>
<dbReference type="Pfam" id="PF01435">
    <property type="entry name" value="Peptidase_M48"/>
    <property type="match status" value="1"/>
</dbReference>
<evidence type="ECO:0000256" key="2">
    <source>
        <dbReference type="ARBA" id="ARBA00022475"/>
    </source>
</evidence>
<evidence type="ECO:0000256" key="9">
    <source>
        <dbReference type="ARBA" id="ARBA00023049"/>
    </source>
</evidence>
<comment type="caution">
    <text evidence="14">The sequence shown here is derived from an EMBL/GenBank/DDBJ whole genome shotgun (WGS) entry which is preliminary data.</text>
</comment>
<dbReference type="PANTHER" id="PTHR43221">
    <property type="entry name" value="PROTEASE HTPX"/>
    <property type="match status" value="1"/>
</dbReference>
<keyword evidence="2" id="KW-1003">Cell membrane</keyword>
<feature type="region of interest" description="Disordered" evidence="11">
    <location>
        <begin position="352"/>
        <end position="382"/>
    </location>
</feature>
<protein>
    <submittedName>
        <fullName evidence="14">M48 family metallopeptidase</fullName>
    </submittedName>
</protein>
<accession>A0ABT9GZ13</accession>
<dbReference type="EMBL" id="JAUZVZ010000010">
    <property type="protein sequence ID" value="MDP4536296.1"/>
    <property type="molecule type" value="Genomic_DNA"/>
</dbReference>
<feature type="transmembrane region" description="Helical" evidence="12">
    <location>
        <begin position="229"/>
        <end position="256"/>
    </location>
</feature>
<feature type="transmembrane region" description="Helical" evidence="12">
    <location>
        <begin position="63"/>
        <end position="81"/>
    </location>
</feature>
<keyword evidence="10 12" id="KW-0472">Membrane</keyword>
<name>A0ABT9GZ13_9GAMM</name>
<comment type="cofactor">
    <cofactor evidence="1">
        <name>Zn(2+)</name>
        <dbReference type="ChEBI" id="CHEBI:29105"/>
    </cofactor>
</comment>
<keyword evidence="4 12" id="KW-0812">Transmembrane</keyword>
<organism evidence="14 15">
    <name type="scientific">Alkalimonas collagenimarina</name>
    <dbReference type="NCBI Taxonomy" id="400390"/>
    <lineage>
        <taxon>Bacteria</taxon>
        <taxon>Pseudomonadati</taxon>
        <taxon>Pseudomonadota</taxon>
        <taxon>Gammaproteobacteria</taxon>
        <taxon>Alkalimonas</taxon>
    </lineage>
</organism>
<evidence type="ECO:0000256" key="7">
    <source>
        <dbReference type="ARBA" id="ARBA00022833"/>
    </source>
</evidence>
<evidence type="ECO:0000256" key="6">
    <source>
        <dbReference type="ARBA" id="ARBA00022801"/>
    </source>
</evidence>
<keyword evidence="5" id="KW-0479">Metal-binding</keyword>
<evidence type="ECO:0000256" key="3">
    <source>
        <dbReference type="ARBA" id="ARBA00022670"/>
    </source>
</evidence>
<gene>
    <name evidence="14" type="ORF">Q3O60_08855</name>
</gene>
<evidence type="ECO:0000256" key="10">
    <source>
        <dbReference type="ARBA" id="ARBA00023136"/>
    </source>
</evidence>
<dbReference type="InterPro" id="IPR050083">
    <property type="entry name" value="HtpX_protease"/>
</dbReference>
<feature type="transmembrane region" description="Helical" evidence="12">
    <location>
        <begin position="20"/>
        <end position="43"/>
    </location>
</feature>
<evidence type="ECO:0000256" key="1">
    <source>
        <dbReference type="ARBA" id="ARBA00001947"/>
    </source>
</evidence>
<dbReference type="Proteomes" id="UP001231616">
    <property type="component" value="Unassembled WGS sequence"/>
</dbReference>
<keyword evidence="7" id="KW-0862">Zinc</keyword>
<evidence type="ECO:0000256" key="11">
    <source>
        <dbReference type="SAM" id="MobiDB-lite"/>
    </source>
</evidence>